<proteinExistence type="predicted"/>
<organism evidence="2 3">
    <name type="scientific">Wickerhamomyces pijperi</name>
    <name type="common">Yeast</name>
    <name type="synonym">Pichia pijperi</name>
    <dbReference type="NCBI Taxonomy" id="599730"/>
    <lineage>
        <taxon>Eukaryota</taxon>
        <taxon>Fungi</taxon>
        <taxon>Dikarya</taxon>
        <taxon>Ascomycota</taxon>
        <taxon>Saccharomycotina</taxon>
        <taxon>Saccharomycetes</taxon>
        <taxon>Phaffomycetales</taxon>
        <taxon>Wickerhamomycetaceae</taxon>
        <taxon>Wickerhamomyces</taxon>
    </lineage>
</organism>
<keyword evidence="3" id="KW-1185">Reference proteome</keyword>
<protein>
    <submittedName>
        <fullName evidence="2">Uncharacterized protein</fullName>
    </submittedName>
</protein>
<evidence type="ECO:0000256" key="1">
    <source>
        <dbReference type="SAM" id="MobiDB-lite"/>
    </source>
</evidence>
<reference evidence="2" key="2">
    <citation type="submission" date="2021-01" db="EMBL/GenBank/DDBJ databases">
        <authorList>
            <person name="Schikora-Tamarit M.A."/>
        </authorList>
    </citation>
    <scope>NUCLEOTIDE SEQUENCE</scope>
    <source>
        <strain evidence="2">CBS2887</strain>
    </source>
</reference>
<gene>
    <name evidence="2" type="ORF">WICPIJ_000812</name>
</gene>
<feature type="compositionally biased region" description="Acidic residues" evidence="1">
    <location>
        <begin position="27"/>
        <end position="43"/>
    </location>
</feature>
<comment type="caution">
    <text evidence="2">The sequence shown here is derived from an EMBL/GenBank/DDBJ whole genome shotgun (WGS) entry which is preliminary data.</text>
</comment>
<feature type="region of interest" description="Disordered" evidence="1">
    <location>
        <begin position="70"/>
        <end position="100"/>
    </location>
</feature>
<evidence type="ECO:0000313" key="3">
    <source>
        <dbReference type="Proteomes" id="UP000774326"/>
    </source>
</evidence>
<dbReference type="AlphaFoldDB" id="A0A9P8QEW4"/>
<accession>A0A9P8QEW4</accession>
<sequence length="100" mass="11000">MATEEDEEPLADTKLEAGAMVLKLDDSTEAEEETAEEVGLDEEETLEDGLTIEVESLTEAELDSLWEALEEEAGSDSDLETEVELDLTDDSDLELEADFD</sequence>
<reference evidence="2" key="1">
    <citation type="journal article" date="2021" name="Open Biol.">
        <title>Shared evolutionary footprints suggest mitochondrial oxidative damage underlies multiple complex I losses in fungi.</title>
        <authorList>
            <person name="Schikora-Tamarit M.A."/>
            <person name="Marcet-Houben M."/>
            <person name="Nosek J."/>
            <person name="Gabaldon T."/>
        </authorList>
    </citation>
    <scope>NUCLEOTIDE SEQUENCE</scope>
    <source>
        <strain evidence="2">CBS2887</strain>
    </source>
</reference>
<name>A0A9P8QEW4_WICPI</name>
<dbReference type="Proteomes" id="UP000774326">
    <property type="component" value="Unassembled WGS sequence"/>
</dbReference>
<evidence type="ECO:0000313" key="2">
    <source>
        <dbReference type="EMBL" id="KAH3688170.1"/>
    </source>
</evidence>
<dbReference type="EMBL" id="JAEUBG010000470">
    <property type="protein sequence ID" value="KAH3688170.1"/>
    <property type="molecule type" value="Genomic_DNA"/>
</dbReference>
<feature type="region of interest" description="Disordered" evidence="1">
    <location>
        <begin position="24"/>
        <end position="43"/>
    </location>
</feature>